<feature type="transmembrane region" description="Helical" evidence="9">
    <location>
        <begin position="78"/>
        <end position="101"/>
    </location>
</feature>
<feature type="transmembrane region" description="Helical" evidence="9">
    <location>
        <begin position="260"/>
        <end position="282"/>
    </location>
</feature>
<evidence type="ECO:0000256" key="1">
    <source>
        <dbReference type="ARBA" id="ARBA00004141"/>
    </source>
</evidence>
<dbReference type="Pfam" id="PF00909">
    <property type="entry name" value="Ammonium_transp"/>
    <property type="match status" value="1"/>
</dbReference>
<dbReference type="HOGENOM" id="CLU_000445_33_0_9"/>
<keyword evidence="6 9" id="KW-0472">Membrane</keyword>
<dbReference type="SUPFAM" id="SSF111352">
    <property type="entry name" value="Ammonium transporter"/>
    <property type="match status" value="1"/>
</dbReference>
<feature type="transmembrane region" description="Helical" evidence="9">
    <location>
        <begin position="176"/>
        <end position="197"/>
    </location>
</feature>
<evidence type="ECO:0000256" key="9">
    <source>
        <dbReference type="SAM" id="Phobius"/>
    </source>
</evidence>
<evidence type="ECO:0000256" key="2">
    <source>
        <dbReference type="ARBA" id="ARBA00005887"/>
    </source>
</evidence>
<feature type="transmembrane region" description="Helical" evidence="9">
    <location>
        <begin position="51"/>
        <end position="71"/>
    </location>
</feature>
<keyword evidence="5 9" id="KW-1133">Transmembrane helix</keyword>
<feature type="transmembrane region" description="Helical" evidence="9">
    <location>
        <begin position="113"/>
        <end position="134"/>
    </location>
</feature>
<dbReference type="InterPro" id="IPR029020">
    <property type="entry name" value="Ammonium/urea_transptr"/>
</dbReference>
<feature type="transmembrane region" description="Helical" evidence="9">
    <location>
        <begin position="302"/>
        <end position="325"/>
    </location>
</feature>
<dbReference type="PANTHER" id="PTHR43029">
    <property type="entry name" value="AMMONIUM TRANSPORTER MEP2"/>
    <property type="match status" value="1"/>
</dbReference>
<evidence type="ECO:0000256" key="7">
    <source>
        <dbReference type="ARBA" id="ARBA00023177"/>
    </source>
</evidence>
<dbReference type="InterPro" id="IPR001905">
    <property type="entry name" value="Ammonium_transpt"/>
</dbReference>
<dbReference type="EMBL" id="FR854363">
    <property type="protein sequence ID" value="CCC03317.1"/>
    <property type="molecule type" value="Genomic_DNA"/>
</dbReference>
<dbReference type="AlphaFoldDB" id="F8KE91"/>
<keyword evidence="3" id="KW-0813">Transport</keyword>
<evidence type="ECO:0000313" key="11">
    <source>
        <dbReference type="EMBL" id="CCC03317.1"/>
    </source>
</evidence>
<reference evidence="11" key="2">
    <citation type="submission" date="2011-05" db="EMBL/GenBank/DDBJ databases">
        <authorList>
            <person name="Davey R."/>
        </authorList>
    </citation>
    <scope>NUCLEOTIDE SEQUENCE</scope>
    <source>
        <strain evidence="11">ATCC 53608</strain>
    </source>
</reference>
<evidence type="ECO:0000256" key="6">
    <source>
        <dbReference type="ARBA" id="ARBA00023136"/>
    </source>
</evidence>
<evidence type="ECO:0000256" key="3">
    <source>
        <dbReference type="ARBA" id="ARBA00022448"/>
    </source>
</evidence>
<dbReference type="Gene3D" id="1.10.3430.10">
    <property type="entry name" value="Ammonium transporter AmtB like domains"/>
    <property type="match status" value="1"/>
</dbReference>
<protein>
    <recommendedName>
        <fullName evidence="8">Ammonium transporter</fullName>
    </recommendedName>
</protein>
<dbReference type="GO" id="GO:0008519">
    <property type="term" value="F:ammonium channel activity"/>
    <property type="evidence" value="ECO:0007669"/>
    <property type="project" value="InterPro"/>
</dbReference>
<feature type="transmembrane region" description="Helical" evidence="9">
    <location>
        <begin position="146"/>
        <end position="164"/>
    </location>
</feature>
<feature type="transmembrane region" description="Helical" evidence="9">
    <location>
        <begin position="204"/>
        <end position="221"/>
    </location>
</feature>
<evidence type="ECO:0000256" key="5">
    <source>
        <dbReference type="ARBA" id="ARBA00022989"/>
    </source>
</evidence>
<dbReference type="InterPro" id="IPR024041">
    <property type="entry name" value="NH4_transpt_AmtB-like_dom"/>
</dbReference>
<feature type="transmembrane region" description="Helical" evidence="9">
    <location>
        <begin position="227"/>
        <end position="248"/>
    </location>
</feature>
<keyword evidence="7" id="KW-0924">Ammonia transport</keyword>
<sequence length="347" mass="37687">MWLSRDSLDYSRLFSFICRQPLGNSWKFNDILMIHVPIDAITKPGIPIGDYAMFMMMFAIITPAIFCGSVVGHGRFNFLVMFTICWSIFVYYPLVHMVWAPHGLLARLGAVDFAGGLVVHVNAGITALILSAWVGRRKDVHSQLNNLSWVLIGTALLWIGWYGFNAGSALAVNDTAVQAMLTTTISCSSAMVTWMLLDRYHFNHVTLAGVCNGAITGLVAITPGAGYVTLGGSMIIGIVGAIVSQYFITKIKPHLPIDDIVDAFGCHGVSGIWGSIATGIFTSHQISHLLPNGLLFGGDLHLLLVQIFVTLLTIIFIGVMDIILIKLLSIVLPVSIDNEKLAAIQSK</sequence>
<dbReference type="InterPro" id="IPR018047">
    <property type="entry name" value="Ammonium_transpt_CS"/>
</dbReference>
<comment type="similarity">
    <text evidence="2">Belongs to the ammonia transporter channel (TC 1.A.11.2) family.</text>
</comment>
<organism evidence="11">
    <name type="scientific">Limosilactobacillus reuteri subsp. suis (strain ATCC 53608 / LMG 31752 / 1063)</name>
    <name type="common">Lactobacillus reuteri</name>
    <dbReference type="NCBI Taxonomy" id="927703"/>
    <lineage>
        <taxon>Bacteria</taxon>
        <taxon>Bacillati</taxon>
        <taxon>Bacillota</taxon>
        <taxon>Bacilli</taxon>
        <taxon>Lactobacillales</taxon>
        <taxon>Lactobacillaceae</taxon>
        <taxon>Limosilactobacillus</taxon>
    </lineage>
</organism>
<evidence type="ECO:0000259" key="10">
    <source>
        <dbReference type="Pfam" id="PF00909"/>
    </source>
</evidence>
<accession>F8KE91</accession>
<dbReference type="GO" id="GO:0005886">
    <property type="term" value="C:plasma membrane"/>
    <property type="evidence" value="ECO:0007669"/>
    <property type="project" value="TreeGrafter"/>
</dbReference>
<gene>
    <name evidence="11" type="ORF">LRATCC53608_0566</name>
</gene>
<feature type="domain" description="Ammonium transporter AmtB-like" evidence="10">
    <location>
        <begin position="35"/>
        <end position="339"/>
    </location>
</feature>
<keyword evidence="4 9" id="KW-0812">Transmembrane</keyword>
<dbReference type="PROSITE" id="PS01219">
    <property type="entry name" value="AMMONIUM_TRANSP"/>
    <property type="match status" value="1"/>
</dbReference>
<evidence type="ECO:0000256" key="8">
    <source>
        <dbReference type="ARBA" id="ARBA00050025"/>
    </source>
</evidence>
<name>F8KE91_LIMR5</name>
<dbReference type="PANTHER" id="PTHR43029:SF10">
    <property type="entry name" value="AMMONIUM TRANSPORTER MEP2"/>
    <property type="match status" value="1"/>
</dbReference>
<evidence type="ECO:0000256" key="4">
    <source>
        <dbReference type="ARBA" id="ARBA00022692"/>
    </source>
</evidence>
<reference evidence="11" key="1">
    <citation type="journal article" date="2011" name="J. Bacteriol.">
        <title>Genome sequence of the vertebrate gut symbiont Lactobacillus reuteri ATCC 53608.</title>
        <authorList>
            <person name="Heavens D."/>
            <person name="Tailford L.E."/>
            <person name="Crossman L."/>
            <person name="Jeffers F."/>
            <person name="Mackenzie D.A."/>
            <person name="Caccamo M."/>
            <person name="Juge N."/>
        </authorList>
    </citation>
    <scope>NUCLEOTIDE SEQUENCE [LARGE SCALE GENOMIC DNA]</scope>
    <source>
        <strain evidence="11">ATCC 53608</strain>
    </source>
</reference>
<comment type="subcellular location">
    <subcellularLocation>
        <location evidence="1">Membrane</location>
        <topology evidence="1">Multi-pass membrane protein</topology>
    </subcellularLocation>
</comment>
<proteinExistence type="inferred from homology"/>